<dbReference type="PANTHER" id="PTHR37804">
    <property type="entry name" value="CDAA REGULATORY PROTEIN CDAR"/>
    <property type="match status" value="1"/>
</dbReference>
<dbReference type="EMBL" id="CAKD01000024">
    <property type="protein sequence ID" value="CCI85880.1"/>
    <property type="molecule type" value="Genomic_DNA"/>
</dbReference>
<keyword evidence="1" id="KW-0812">Transmembrane</keyword>
<dbReference type="OrthoDB" id="2139417at2"/>
<evidence type="ECO:0000256" key="1">
    <source>
        <dbReference type="SAM" id="Phobius"/>
    </source>
</evidence>
<proteinExistence type="predicted"/>
<dbReference type="PANTHER" id="PTHR37804:SF1">
    <property type="entry name" value="CDAA REGULATORY PROTEIN CDAR"/>
    <property type="match status" value="1"/>
</dbReference>
<evidence type="ECO:0000313" key="2">
    <source>
        <dbReference type="EMBL" id="CCI85880.1"/>
    </source>
</evidence>
<name>I7JYW3_9LACO</name>
<dbReference type="Gene3D" id="2.170.120.30">
    <property type="match status" value="1"/>
</dbReference>
<keyword evidence="3" id="KW-1185">Reference proteome</keyword>
<reference evidence="2 3" key="1">
    <citation type="submission" date="2012-06" db="EMBL/GenBank/DDBJ databases">
        <title>Draft Genome Sequence of Lactobacillus pasteurii CRBIP 24.76T.</title>
        <authorList>
            <person name="Cousin S."/>
            <person name="Bouchier C."/>
            <person name="Loux V."/>
            <person name="Ma L."/>
            <person name="Creno S."/>
            <person name="Bizet C."/>
            <person name="Clermont D."/>
        </authorList>
    </citation>
    <scope>NUCLEOTIDE SEQUENCE [LARGE SCALE GENOMIC DNA]</scope>
    <source>
        <strain evidence="3">CRBIP 24.76T</strain>
    </source>
</reference>
<dbReference type="RefSeq" id="WP_009560441.1">
    <property type="nucleotide sequence ID" value="NZ_AYZN01000001.1"/>
</dbReference>
<organism evidence="2 3">
    <name type="scientific">Lactobacillus pasteurii DSM 23907 = CRBIP 24.76</name>
    <dbReference type="NCBI Taxonomy" id="1423790"/>
    <lineage>
        <taxon>Bacteria</taxon>
        <taxon>Bacillati</taxon>
        <taxon>Bacillota</taxon>
        <taxon>Bacilli</taxon>
        <taxon>Lactobacillales</taxon>
        <taxon>Lactobacillaceae</taxon>
        <taxon>Lactobacillus</taxon>
    </lineage>
</organism>
<comment type="caution">
    <text evidence="2">The sequence shown here is derived from an EMBL/GenBank/DDBJ whole genome shotgun (WGS) entry which is preliminary data.</text>
</comment>
<keyword evidence="1" id="KW-0472">Membrane</keyword>
<protein>
    <submittedName>
        <fullName evidence="2">YbbR</fullName>
    </submittedName>
</protein>
<keyword evidence="1" id="KW-1133">Transmembrane helix</keyword>
<dbReference type="PATRIC" id="fig|1423790.3.peg.477"/>
<dbReference type="eggNOG" id="COG4856">
    <property type="taxonomic scope" value="Bacteria"/>
</dbReference>
<evidence type="ECO:0000313" key="3">
    <source>
        <dbReference type="Proteomes" id="UP000009311"/>
    </source>
</evidence>
<dbReference type="AlphaFoldDB" id="I7JYW3"/>
<dbReference type="InterPro" id="IPR053154">
    <property type="entry name" value="c-di-AMP_regulator"/>
</dbReference>
<accession>I7JYW3</accession>
<dbReference type="Proteomes" id="UP000009311">
    <property type="component" value="Unassembled WGS sequence"/>
</dbReference>
<dbReference type="Pfam" id="PF07949">
    <property type="entry name" value="YbbR"/>
    <property type="match status" value="3"/>
</dbReference>
<gene>
    <name evidence="2" type="ORF">BN53_07280</name>
</gene>
<feature type="transmembrane region" description="Helical" evidence="1">
    <location>
        <begin position="9"/>
        <end position="26"/>
    </location>
</feature>
<dbReference type="STRING" id="1423790.BN53_07280"/>
<dbReference type="InterPro" id="IPR012505">
    <property type="entry name" value="YbbR"/>
</dbReference>
<dbReference type="Gene3D" id="2.170.120.40">
    <property type="entry name" value="YbbR-like domain"/>
    <property type="match status" value="2"/>
</dbReference>
<sequence length="327" mass="35889">MKKFWNQLWFLRVVSLLIAILIVIYIDNTQTGFLTQSEITKTKQTASETETISVPLQVSVDTDKYYVVGYPEKVKVTLEGPNALVTSVVNTQNFRAYIDLSQKKVGEHRVKVQVSGLSKQIAYSIKPKYVTVNIQLRKSRTLPVQIEYNKNAVAKGYELGAPSVSPSQVSVTGSRGTVNEIDQIVAKVSMPNGIRNNYERQVMLIAEDKKGRQLNVVISPATAKVTIPITVSSKKVKLELDAKNENSKLVYSVTASQDAVKLYGTKDALAKISKLQLVVDLKGVKSSTVREIPVKLPEGVAMSDPSTVRVQIKVKKASSTSSSSTQG</sequence>